<dbReference type="PROSITE" id="PS51257">
    <property type="entry name" value="PROKAR_LIPOPROTEIN"/>
    <property type="match status" value="1"/>
</dbReference>
<keyword evidence="5 6" id="KW-0482">Metalloprotease</keyword>
<name>A0ABD6WZ35_PHODM</name>
<evidence type="ECO:0000259" key="10">
    <source>
        <dbReference type="PROSITE" id="PS51694"/>
    </source>
</evidence>
<dbReference type="Proteomes" id="UP000241404">
    <property type="component" value="Unassembled WGS sequence"/>
</dbReference>
<keyword evidence="8" id="KW-0732">Signal</keyword>
<evidence type="ECO:0000256" key="7">
    <source>
        <dbReference type="SAM" id="MobiDB-lite"/>
    </source>
</evidence>
<dbReference type="SMART" id="SM00112">
    <property type="entry name" value="CA"/>
    <property type="match status" value="8"/>
</dbReference>
<feature type="signal peptide" evidence="8">
    <location>
        <begin position="1"/>
        <end position="20"/>
    </location>
</feature>
<dbReference type="Pfam" id="PF12561">
    <property type="entry name" value="TagA"/>
    <property type="match status" value="1"/>
</dbReference>
<evidence type="ECO:0000313" key="11">
    <source>
        <dbReference type="EMBL" id="PSU14860.1"/>
    </source>
</evidence>
<evidence type="ECO:0000256" key="5">
    <source>
        <dbReference type="ARBA" id="ARBA00023049"/>
    </source>
</evidence>
<feature type="binding site" evidence="6">
    <location>
        <position position="1465"/>
    </location>
    <ligand>
        <name>Zn(2+)</name>
        <dbReference type="ChEBI" id="CHEBI:29105"/>
        <note>catalytic</note>
    </ligand>
</feature>
<dbReference type="Pfam" id="PF10462">
    <property type="entry name" value="Peptidase_M66"/>
    <property type="match status" value="1"/>
</dbReference>
<evidence type="ECO:0008006" key="13">
    <source>
        <dbReference type="Google" id="ProtNLM"/>
    </source>
</evidence>
<dbReference type="InterPro" id="IPR006644">
    <property type="entry name" value="Cadg"/>
</dbReference>
<evidence type="ECO:0000256" key="4">
    <source>
        <dbReference type="ARBA" id="ARBA00022833"/>
    </source>
</evidence>
<evidence type="ECO:0000256" key="3">
    <source>
        <dbReference type="ARBA" id="ARBA00022801"/>
    </source>
</evidence>
<dbReference type="InterPro" id="IPR022218">
    <property type="entry name" value="TagA_dom"/>
</dbReference>
<evidence type="ECO:0000256" key="2">
    <source>
        <dbReference type="ARBA" id="ARBA00022723"/>
    </source>
</evidence>
<feature type="domain" description="Cadherin" evidence="9">
    <location>
        <begin position="788"/>
        <end position="860"/>
    </location>
</feature>
<evidence type="ECO:0000313" key="12">
    <source>
        <dbReference type="Proteomes" id="UP000241404"/>
    </source>
</evidence>
<dbReference type="InterPro" id="IPR051256">
    <property type="entry name" value="Dictomallein"/>
</dbReference>
<reference evidence="11 12" key="1">
    <citation type="submission" date="2018-03" db="EMBL/GenBank/DDBJ databases">
        <title>Whole genome sequencing of Histamine producing bacteria.</title>
        <authorList>
            <person name="Butler K."/>
        </authorList>
    </citation>
    <scope>NUCLEOTIDE SEQUENCE [LARGE SCALE GENOMIC DNA]</scope>
    <source>
        <strain evidence="11 12">BT-6</strain>
    </source>
</reference>
<dbReference type="Gene3D" id="2.60.120.1230">
    <property type="match status" value="2"/>
</dbReference>
<dbReference type="InterPro" id="IPR048990">
    <property type="entry name" value="StcE_b-sandwich"/>
</dbReference>
<keyword evidence="2 6" id="KW-0479">Metal-binding</keyword>
<dbReference type="PROSITE" id="PS50268">
    <property type="entry name" value="CADHERIN_2"/>
    <property type="match status" value="4"/>
</dbReference>
<evidence type="ECO:0000259" key="9">
    <source>
        <dbReference type="PROSITE" id="PS50268"/>
    </source>
</evidence>
<keyword evidence="3 6" id="KW-0378">Hydrolase</keyword>
<comment type="cofactor">
    <cofactor evidence="6">
        <name>Zn(2+)</name>
        <dbReference type="ChEBI" id="CHEBI:29105"/>
    </cofactor>
    <text evidence="6">Binds 1 zinc ion per subunit.</text>
</comment>
<feature type="domain" description="Cadherin" evidence="9">
    <location>
        <begin position="680"/>
        <end position="770"/>
    </location>
</feature>
<dbReference type="InterPro" id="IPR015919">
    <property type="entry name" value="Cadherin-like_sf"/>
</dbReference>
<evidence type="ECO:0000256" key="8">
    <source>
        <dbReference type="SAM" id="SignalP"/>
    </source>
</evidence>
<feature type="domain" description="Peptidase M66" evidence="10">
    <location>
        <begin position="1305"/>
        <end position="1567"/>
    </location>
</feature>
<sequence>MILKKTLLSSFILLSLSACHDNGGDTSTNEIQKPSPENPHDNNDKGSVIDLTPVKPIFNATTSISGTTGQAINGQISATDKKNLPLLYTMSGNPAWLHINAQTGKLSGTPGRNDNGDFVITVTASNGKATNSVKVKVNISDSNHAPQVAPVARQIVIINSSFSVPIIAKDSDGDTLTYRLINGPSWAKINPKTGVITGKGAVLGQHPLNVQVSDGKVVSSVAVVMDIVVNPTPVVTIPNTLTAQTRYPFVTKIIAKDPNGKALHYSISGQPSWLHLDSKTGVLSGTPGLNDEGLHEIEITVSNGKEIVVKHIKLSISDSNHIPTIAAISNQKVIAGQLLFVAVMAQDKDHDALTYTLINAPTWMSINSKTGAVTGHPTKNDLGSQAIVVKVSDGKAEAEIHFSVEVIIDPIPVFSGSTSFSAKTRQDFSGLVSAKDPNGKPLTYHLVGAPSWLHIDPVTGQLSGQPPIDGAGDFVFSVSATNGTQAQTQQVSIHVTDSNKGATIEAISKQTVIKGNAFRYAVKASDPEGDTLTYRLQNAPAWLTINGDGVIEADAKSEELGLYTVQIVVNDGRLDKVLNFQLDIVVDPVPTINSNNFIAQTRQAFHGQIIATDPNKKALTYTLSDAPSWLLLDPKTGQLSGQPSIDDAGTTKFTVTVTNGNQEAKQEFTLTVEDVNTAPVFESIPPQSVIIDQTLTFVVKATDKDKDPVTYGLKNAPSWLQIDPKSGAITGTPSTNDKGNITITITASDGHKEASTSVLIHVVVDPTPVITTTGEMQGTTGKAFNNKVVATDPNNKDLTYSISGNPSWLQLNPNNGVLSGTPGRDDSGDITVTITVSNGEQQSSSTIKIQILDGNKAPVWGNINAETMTAGNSMDFTVKANDENQDPLTYSLQNAPSWLSINSQTGVITARPEITVSGDFSATLIASDGKLSATTTLTIHIEKGQFEVTTSHSGLGEITPEKMTVKAGEGGTFTIGFDSHNKLKSISGCDGQLVENKYTIDNIHADCQINVAFDDVGYIPPEAFNTNDFPSDLAGNLEATVLFAQNHIVPAQNHKEDITHLHKPGGEEVTHKWQDSTQHLIGERTTLLMFKPKAPNFNEAVPVTMVAYDADGNKLGQVNLERPYKLGRVSGVNPAAVLDNVDFNIDPSTLADIDTNKVATESEAGQSTYLNEQIIASEKGVVLHSTPWLRLHYLLLDFNPKFDGKYLVVKADSPNTTDVTYADGISKGDRNAYMGINIGQVVTFYNIKGHWYTAGDLDISKVTYGHGYWSTTLPAEWLHYGLTLSFEHDGMSGELANIDVGAPTVVYMNTIDIGMLTKRQDSMEFAKDPQLPWEFFQTLPTSRLVVSRYQGMTFNEIMMPNGQLYTDHSSGTGGWQEGDMRSDIAKSLISIGIDSANFGINASDGPGQNPHSDLALMLTVHTSIGKYTNGVQGHGGSGGGGIVTLTGTVGNEMSHEAGHGIELGHSEGYDMSIHHPADQQDSTWGWDSKKNVFIPNFYKTVSNQERCIGDAKKGEEVICVKPWHGHTFGTDAMYGGEGSMYPDNRYTMYTPYSSTKMQRVLEKRMVFSESSPTGYLKWNNDTHKMEPFSYPLQVKDILTANIGSLSQDDGVEYLTGLFHKSNIVDITTGNGNWMKDIPIPDPTVVPTGSVLRLQSWAGYNSYFTIAGKEITLSYGAKKIYRSNGSIWQEIDSVETSVKKKPEKFGVPVATLLGYYDPEEKMQSYIYPTFHGSRGYTYGDDQDYITPTSCHLDVALESGQTKQYWLPSSRLSSNFMNKFHVNIAESDNPTTVSVICHGKTLVTKEVSKPQPGLIQTVSGAPLSKTIS</sequence>
<accession>A0ABD6WZ35</accession>
<gene>
    <name evidence="11" type="ORF">CTM90_19065</name>
</gene>
<feature type="domain" description="Cadherin" evidence="9">
    <location>
        <begin position="69"/>
        <end position="152"/>
    </location>
</feature>
<dbReference type="SUPFAM" id="SSF49313">
    <property type="entry name" value="Cadherin-like"/>
    <property type="match status" value="10"/>
</dbReference>
<dbReference type="PANTHER" id="PTHR39540:SF1">
    <property type="entry name" value="DICTOMALLEIN-1-RELATED"/>
    <property type="match status" value="1"/>
</dbReference>
<dbReference type="Pfam" id="PF20944">
    <property type="entry name" value="StcE_b-sandwich"/>
    <property type="match status" value="1"/>
</dbReference>
<evidence type="ECO:0000256" key="1">
    <source>
        <dbReference type="ARBA" id="ARBA00022670"/>
    </source>
</evidence>
<dbReference type="GO" id="GO:0046872">
    <property type="term" value="F:metal ion binding"/>
    <property type="evidence" value="ECO:0007669"/>
    <property type="project" value="UniProtKB-UniRule"/>
</dbReference>
<comment type="caution">
    <text evidence="11">The sequence shown here is derived from an EMBL/GenBank/DDBJ whole genome shotgun (WGS) entry which is preliminary data.</text>
</comment>
<dbReference type="SMART" id="SM00736">
    <property type="entry name" value="CADG"/>
    <property type="match status" value="7"/>
</dbReference>
<proteinExistence type="predicted"/>
<organism evidence="11 12">
    <name type="scientific">Photobacterium damselae</name>
    <dbReference type="NCBI Taxonomy" id="38293"/>
    <lineage>
        <taxon>Bacteria</taxon>
        <taxon>Pseudomonadati</taxon>
        <taxon>Pseudomonadota</taxon>
        <taxon>Gammaproteobacteria</taxon>
        <taxon>Vibrionales</taxon>
        <taxon>Vibrionaceae</taxon>
        <taxon>Photobacterium</taxon>
    </lineage>
</organism>
<dbReference type="CDD" id="cd11304">
    <property type="entry name" value="Cadherin_repeat"/>
    <property type="match status" value="3"/>
</dbReference>
<dbReference type="RefSeq" id="WP_107200493.1">
    <property type="nucleotide sequence ID" value="NZ_PYMM01000021.1"/>
</dbReference>
<dbReference type="PANTHER" id="PTHR39540">
    <property type="match status" value="1"/>
</dbReference>
<feature type="chain" id="PRO_5044783162" description="Peptidase M66" evidence="8">
    <location>
        <begin position="21"/>
        <end position="1826"/>
    </location>
</feature>
<dbReference type="Gene3D" id="2.60.40.10">
    <property type="entry name" value="Immunoglobulins"/>
    <property type="match status" value="10"/>
</dbReference>
<dbReference type="InterPro" id="IPR002126">
    <property type="entry name" value="Cadherin-like_dom"/>
</dbReference>
<feature type="binding site" evidence="6">
    <location>
        <position position="1455"/>
    </location>
    <ligand>
        <name>Zn(2+)</name>
        <dbReference type="ChEBI" id="CHEBI:29105"/>
        <note>catalytic</note>
    </ligand>
</feature>
<dbReference type="GO" id="GO:0004222">
    <property type="term" value="F:metalloendopeptidase activity"/>
    <property type="evidence" value="ECO:0007669"/>
    <property type="project" value="UniProtKB-UniRule"/>
</dbReference>
<protein>
    <recommendedName>
        <fullName evidence="13">Peptidase M66</fullName>
    </recommendedName>
</protein>
<dbReference type="GO" id="GO:0006508">
    <property type="term" value="P:proteolysis"/>
    <property type="evidence" value="ECO:0007669"/>
    <property type="project" value="UniProtKB-UniRule"/>
</dbReference>
<keyword evidence="1 6" id="KW-0645">Protease</keyword>
<keyword evidence="4 6" id="KW-0862">Zinc</keyword>
<dbReference type="InterPro" id="IPR019503">
    <property type="entry name" value="Peptidase_M66_dom"/>
</dbReference>
<dbReference type="EMBL" id="PYMM01000021">
    <property type="protein sequence ID" value="PSU14860.1"/>
    <property type="molecule type" value="Genomic_DNA"/>
</dbReference>
<dbReference type="PROSITE" id="PS51694">
    <property type="entry name" value="PEPTIDASE_M66"/>
    <property type="match status" value="1"/>
</dbReference>
<feature type="domain" description="Cadherin" evidence="9">
    <location>
        <begin position="608"/>
        <end position="681"/>
    </location>
</feature>
<feature type="region of interest" description="Disordered" evidence="7">
    <location>
        <begin position="23"/>
        <end position="49"/>
    </location>
</feature>
<evidence type="ECO:0000256" key="6">
    <source>
        <dbReference type="PROSITE-ProRule" id="PRU01031"/>
    </source>
</evidence>
<feature type="binding site" evidence="6">
    <location>
        <position position="1459"/>
    </location>
    <ligand>
        <name>Zn(2+)</name>
        <dbReference type="ChEBI" id="CHEBI:29105"/>
        <note>catalytic</note>
    </ligand>
</feature>
<dbReference type="Pfam" id="PF05345">
    <property type="entry name" value="He_PIG"/>
    <property type="match status" value="10"/>
</dbReference>
<feature type="active site" evidence="6">
    <location>
        <position position="1456"/>
    </location>
</feature>
<dbReference type="InterPro" id="IPR013783">
    <property type="entry name" value="Ig-like_fold"/>
</dbReference>